<feature type="non-terminal residue" evidence="2">
    <location>
        <position position="68"/>
    </location>
</feature>
<dbReference type="EMBL" id="JASAOG010000131">
    <property type="protein sequence ID" value="KAK0048985.1"/>
    <property type="molecule type" value="Genomic_DNA"/>
</dbReference>
<feature type="chain" id="PRO_5041913122" evidence="1">
    <location>
        <begin position="22"/>
        <end position="68"/>
    </location>
</feature>
<dbReference type="Proteomes" id="UP001233172">
    <property type="component" value="Unassembled WGS sequence"/>
</dbReference>
<keyword evidence="1" id="KW-0732">Signal</keyword>
<reference evidence="2" key="1">
    <citation type="journal article" date="2023" name="PLoS Negl. Trop. Dis.">
        <title>A genome sequence for Biomphalaria pfeifferi, the major vector snail for the human-infecting parasite Schistosoma mansoni.</title>
        <authorList>
            <person name="Bu L."/>
            <person name="Lu L."/>
            <person name="Laidemitt M.R."/>
            <person name="Zhang S.M."/>
            <person name="Mutuku M."/>
            <person name="Mkoji G."/>
            <person name="Steinauer M."/>
            <person name="Loker E.S."/>
        </authorList>
    </citation>
    <scope>NUCLEOTIDE SEQUENCE</scope>
    <source>
        <strain evidence="2">KasaAsao</strain>
    </source>
</reference>
<accession>A0AAD8B6L3</accession>
<comment type="caution">
    <text evidence="2">The sequence shown here is derived from an EMBL/GenBank/DDBJ whole genome shotgun (WGS) entry which is preliminary data.</text>
</comment>
<protein>
    <submittedName>
        <fullName evidence="2">Uncharacterized protein</fullName>
    </submittedName>
</protein>
<reference evidence="2" key="2">
    <citation type="submission" date="2023-04" db="EMBL/GenBank/DDBJ databases">
        <authorList>
            <person name="Bu L."/>
            <person name="Lu L."/>
            <person name="Laidemitt M.R."/>
            <person name="Zhang S.M."/>
            <person name="Mutuku M."/>
            <person name="Mkoji G."/>
            <person name="Steinauer M."/>
            <person name="Loker E.S."/>
        </authorList>
    </citation>
    <scope>NUCLEOTIDE SEQUENCE</scope>
    <source>
        <strain evidence="2">KasaAsao</strain>
        <tissue evidence="2">Whole Snail</tissue>
    </source>
</reference>
<proteinExistence type="predicted"/>
<name>A0AAD8B6L3_BIOPF</name>
<dbReference type="AlphaFoldDB" id="A0AAD8B6L3"/>
<evidence type="ECO:0000256" key="1">
    <source>
        <dbReference type="SAM" id="SignalP"/>
    </source>
</evidence>
<evidence type="ECO:0000313" key="3">
    <source>
        <dbReference type="Proteomes" id="UP001233172"/>
    </source>
</evidence>
<organism evidence="2 3">
    <name type="scientific">Biomphalaria pfeifferi</name>
    <name type="common">Bloodfluke planorb</name>
    <name type="synonym">Freshwater snail</name>
    <dbReference type="NCBI Taxonomy" id="112525"/>
    <lineage>
        <taxon>Eukaryota</taxon>
        <taxon>Metazoa</taxon>
        <taxon>Spiralia</taxon>
        <taxon>Lophotrochozoa</taxon>
        <taxon>Mollusca</taxon>
        <taxon>Gastropoda</taxon>
        <taxon>Heterobranchia</taxon>
        <taxon>Euthyneura</taxon>
        <taxon>Panpulmonata</taxon>
        <taxon>Hygrophila</taxon>
        <taxon>Lymnaeoidea</taxon>
        <taxon>Planorbidae</taxon>
        <taxon>Biomphalaria</taxon>
    </lineage>
</organism>
<gene>
    <name evidence="2" type="ORF">Bpfe_021570</name>
</gene>
<sequence>MLHILIYVILLLPIMPFEKSCLLPSLKRPTETYLCSPLVDDLLKIGLGDFGLDAGQIFIDLILYIFSR</sequence>
<feature type="signal peptide" evidence="1">
    <location>
        <begin position="1"/>
        <end position="21"/>
    </location>
</feature>
<evidence type="ECO:0000313" key="2">
    <source>
        <dbReference type="EMBL" id="KAK0048985.1"/>
    </source>
</evidence>
<keyword evidence="3" id="KW-1185">Reference proteome</keyword>